<accession>A0A1B3XQ84</accession>
<evidence type="ECO:0000313" key="1">
    <source>
        <dbReference type="EMBL" id="AOH55376.1"/>
    </source>
</evidence>
<proteinExistence type="predicted"/>
<dbReference type="Proteomes" id="UP000077926">
    <property type="component" value="Chromosome"/>
</dbReference>
<keyword evidence="2" id="KW-1185">Reference proteome</keyword>
<dbReference type="AlphaFoldDB" id="A0A1B3XQ84"/>
<dbReference type="KEGG" id="bmur:ABE28_013540"/>
<protein>
    <submittedName>
        <fullName evidence="1">Uncharacterized protein</fullName>
    </submittedName>
</protein>
<evidence type="ECO:0000313" key="2">
    <source>
        <dbReference type="Proteomes" id="UP000077926"/>
    </source>
</evidence>
<sequence length="61" mass="7450">MLASISCKPVQIIIQRQQTWKLLNDEKNLFPIRKWSVEKEYWHHWQRYSRAAPGICPKERI</sequence>
<dbReference type="RefSeq" id="WP_064462816.1">
    <property type="nucleotide sequence ID" value="NZ_CP017080.1"/>
</dbReference>
<organism evidence="1 2">
    <name type="scientific">Peribacillus muralis</name>
    <dbReference type="NCBI Taxonomy" id="264697"/>
    <lineage>
        <taxon>Bacteria</taxon>
        <taxon>Bacillati</taxon>
        <taxon>Bacillota</taxon>
        <taxon>Bacilli</taxon>
        <taxon>Bacillales</taxon>
        <taxon>Bacillaceae</taxon>
        <taxon>Peribacillus</taxon>
    </lineage>
</organism>
<reference evidence="1 2" key="1">
    <citation type="submission" date="2016-08" db="EMBL/GenBank/DDBJ databases">
        <title>Complete genome sequence of Bacillus muralis G25-68, a strain with toxicity to nematodes.</title>
        <authorList>
            <person name="Zheng Z."/>
        </authorList>
    </citation>
    <scope>NUCLEOTIDE SEQUENCE [LARGE SCALE GENOMIC DNA]</scope>
    <source>
        <strain evidence="1 2">G25-68</strain>
    </source>
</reference>
<gene>
    <name evidence="1" type="ORF">ABE28_013540</name>
</gene>
<dbReference type="EMBL" id="CP017080">
    <property type="protein sequence ID" value="AOH55376.1"/>
    <property type="molecule type" value="Genomic_DNA"/>
</dbReference>
<name>A0A1B3XQ84_9BACI</name>